<dbReference type="EMBL" id="WIPH01000073">
    <property type="protein sequence ID" value="MQS00216.1"/>
    <property type="molecule type" value="Genomic_DNA"/>
</dbReference>
<proteinExistence type="predicted"/>
<evidence type="ECO:0000313" key="2">
    <source>
        <dbReference type="Proteomes" id="UP000432209"/>
    </source>
</evidence>
<keyword evidence="2" id="KW-1185">Reference proteome</keyword>
<dbReference type="Proteomes" id="UP000432209">
    <property type="component" value="Unassembled WGS sequence"/>
</dbReference>
<organism evidence="1 2">
    <name type="scientific">Gluconobacter aidae</name>
    <dbReference type="NCBI Taxonomy" id="2662454"/>
    <lineage>
        <taxon>Bacteria</taxon>
        <taxon>Pseudomonadati</taxon>
        <taxon>Pseudomonadota</taxon>
        <taxon>Alphaproteobacteria</taxon>
        <taxon>Acetobacterales</taxon>
        <taxon>Acetobacteraceae</taxon>
        <taxon>Gluconobacter</taxon>
    </lineage>
</organism>
<dbReference type="RefSeq" id="WP_153431980.1">
    <property type="nucleotide sequence ID" value="NZ_WIPH01000073.1"/>
</dbReference>
<protein>
    <submittedName>
        <fullName evidence="1">Uncharacterized protein</fullName>
    </submittedName>
</protein>
<dbReference type="AlphaFoldDB" id="A0A7X1STI5"/>
<name>A0A7X1STI5_9PROT</name>
<reference evidence="1 2" key="1">
    <citation type="submission" date="2019-10" db="EMBL/GenBank/DDBJ databases">
        <title>Gluconobacter aidae sp. nov., a novel species of acetic acid bacteria isolated in Thailand.</title>
        <authorList>
            <person name="Yukphan P."/>
            <person name="Charoenyingcharoen P."/>
            <person name="Malimas S."/>
            <person name="Muramatsu Y."/>
            <person name="Nakagawa Y."/>
            <person name="Tanasupawat S."/>
            <person name="Yamada Y."/>
        </authorList>
    </citation>
    <scope>NUCLEOTIDE SEQUENCE [LARGE SCALE GENOMIC DNA]</scope>
    <source>
        <strain evidence="1 2">AC10</strain>
    </source>
</reference>
<evidence type="ECO:0000313" key="1">
    <source>
        <dbReference type="EMBL" id="MQS00216.1"/>
    </source>
</evidence>
<gene>
    <name evidence="1" type="ORF">GFJ39_13740</name>
</gene>
<sequence>MKSYVDWDVAGKLGVVLPLSDYEHIDISSGSLNVSGALHGTELPASPFVQMLGRPLMDETNNVQDAAKELLQTYGEKAVLVASDKATLASYARNETRRDFWIAVFTEIRHTHTKQAHVIDKENA</sequence>
<accession>A0A7X1STI5</accession>
<comment type="caution">
    <text evidence="1">The sequence shown here is derived from an EMBL/GenBank/DDBJ whole genome shotgun (WGS) entry which is preliminary data.</text>
</comment>